<dbReference type="Gene3D" id="1.25.40.10">
    <property type="entry name" value="Tetratricopeptide repeat domain"/>
    <property type="match status" value="1"/>
</dbReference>
<name>X0V0N7_9ZZZZ</name>
<protein>
    <submittedName>
        <fullName evidence="1">Uncharacterized protein</fullName>
    </submittedName>
</protein>
<sequence length="108" mass="12118">MERPHRTIGQTDQLPTDLPVEELTRRANAFLEKNDFVQAYLYVSRLAEHEEADPQAGVTAGLLALTLNKKDEAARHFRHARDRAPDNFDANYNLALLDIAAGNFDEAA</sequence>
<dbReference type="AlphaFoldDB" id="X0V0N7"/>
<organism evidence="1">
    <name type="scientific">marine sediment metagenome</name>
    <dbReference type="NCBI Taxonomy" id="412755"/>
    <lineage>
        <taxon>unclassified sequences</taxon>
        <taxon>metagenomes</taxon>
        <taxon>ecological metagenomes</taxon>
    </lineage>
</organism>
<reference evidence="1" key="1">
    <citation type="journal article" date="2014" name="Front. Microbiol.">
        <title>High frequency of phylogenetically diverse reductive dehalogenase-homologous genes in deep subseafloor sedimentary metagenomes.</title>
        <authorList>
            <person name="Kawai M."/>
            <person name="Futagami T."/>
            <person name="Toyoda A."/>
            <person name="Takaki Y."/>
            <person name="Nishi S."/>
            <person name="Hori S."/>
            <person name="Arai W."/>
            <person name="Tsubouchi T."/>
            <person name="Morono Y."/>
            <person name="Uchiyama I."/>
            <person name="Ito T."/>
            <person name="Fujiyama A."/>
            <person name="Inagaki F."/>
            <person name="Takami H."/>
        </authorList>
    </citation>
    <scope>NUCLEOTIDE SEQUENCE</scope>
    <source>
        <strain evidence="1">Expedition CK06-06</strain>
    </source>
</reference>
<proteinExistence type="predicted"/>
<evidence type="ECO:0000313" key="1">
    <source>
        <dbReference type="EMBL" id="GAG04967.1"/>
    </source>
</evidence>
<accession>X0V0N7</accession>
<feature type="non-terminal residue" evidence="1">
    <location>
        <position position="108"/>
    </location>
</feature>
<dbReference type="InterPro" id="IPR011990">
    <property type="entry name" value="TPR-like_helical_dom_sf"/>
</dbReference>
<dbReference type="EMBL" id="BARS01028139">
    <property type="protein sequence ID" value="GAG04967.1"/>
    <property type="molecule type" value="Genomic_DNA"/>
</dbReference>
<dbReference type="Pfam" id="PF14559">
    <property type="entry name" value="TPR_19"/>
    <property type="match status" value="1"/>
</dbReference>
<dbReference type="SUPFAM" id="SSF48452">
    <property type="entry name" value="TPR-like"/>
    <property type="match status" value="1"/>
</dbReference>
<comment type="caution">
    <text evidence="1">The sequence shown here is derived from an EMBL/GenBank/DDBJ whole genome shotgun (WGS) entry which is preliminary data.</text>
</comment>
<gene>
    <name evidence="1" type="ORF">S01H1_44129</name>
</gene>